<reference evidence="2 3" key="1">
    <citation type="submission" date="2020-09" db="EMBL/GenBank/DDBJ databases">
        <title>De no assembly of potato wild relative species, Solanum commersonii.</title>
        <authorList>
            <person name="Cho K."/>
        </authorList>
    </citation>
    <scope>NUCLEOTIDE SEQUENCE [LARGE SCALE GENOMIC DNA]</scope>
    <source>
        <strain evidence="2">LZ3.2</strain>
        <tissue evidence="2">Leaf</tissue>
    </source>
</reference>
<keyword evidence="3" id="KW-1185">Reference proteome</keyword>
<evidence type="ECO:0000313" key="3">
    <source>
        <dbReference type="Proteomes" id="UP000824120"/>
    </source>
</evidence>
<dbReference type="PROSITE" id="PS51257">
    <property type="entry name" value="PROKAR_LIPOPROTEIN"/>
    <property type="match status" value="1"/>
</dbReference>
<keyword evidence="1" id="KW-0812">Transmembrane</keyword>
<name>A0A9J5Z1K4_SOLCO</name>
<dbReference type="Proteomes" id="UP000824120">
    <property type="component" value="Chromosome 5"/>
</dbReference>
<evidence type="ECO:0000256" key="1">
    <source>
        <dbReference type="SAM" id="Phobius"/>
    </source>
</evidence>
<protein>
    <submittedName>
        <fullName evidence="2">Uncharacterized protein</fullName>
    </submittedName>
</protein>
<sequence length="78" mass="8314">MMRTHVTWTEATTDGHHGSLVGLVGILCGSLIACMACPCYVIGRLQKHNGDDLWGDQARYGGDCISLVTKALASAHDI</sequence>
<keyword evidence="1" id="KW-1133">Transmembrane helix</keyword>
<accession>A0A9J5Z1K4</accession>
<comment type="caution">
    <text evidence="2">The sequence shown here is derived from an EMBL/GenBank/DDBJ whole genome shotgun (WGS) entry which is preliminary data.</text>
</comment>
<gene>
    <name evidence="2" type="ORF">H5410_028261</name>
</gene>
<proteinExistence type="predicted"/>
<dbReference type="AlphaFoldDB" id="A0A9J5Z1K4"/>
<dbReference type="EMBL" id="JACXVP010000005">
    <property type="protein sequence ID" value="KAG5606769.1"/>
    <property type="molecule type" value="Genomic_DNA"/>
</dbReference>
<evidence type="ECO:0000313" key="2">
    <source>
        <dbReference type="EMBL" id="KAG5606769.1"/>
    </source>
</evidence>
<feature type="transmembrane region" description="Helical" evidence="1">
    <location>
        <begin position="20"/>
        <end position="43"/>
    </location>
</feature>
<organism evidence="2 3">
    <name type="scientific">Solanum commersonii</name>
    <name type="common">Commerson's wild potato</name>
    <name type="synonym">Commerson's nightshade</name>
    <dbReference type="NCBI Taxonomy" id="4109"/>
    <lineage>
        <taxon>Eukaryota</taxon>
        <taxon>Viridiplantae</taxon>
        <taxon>Streptophyta</taxon>
        <taxon>Embryophyta</taxon>
        <taxon>Tracheophyta</taxon>
        <taxon>Spermatophyta</taxon>
        <taxon>Magnoliopsida</taxon>
        <taxon>eudicotyledons</taxon>
        <taxon>Gunneridae</taxon>
        <taxon>Pentapetalae</taxon>
        <taxon>asterids</taxon>
        <taxon>lamiids</taxon>
        <taxon>Solanales</taxon>
        <taxon>Solanaceae</taxon>
        <taxon>Solanoideae</taxon>
        <taxon>Solaneae</taxon>
        <taxon>Solanum</taxon>
    </lineage>
</organism>
<keyword evidence="1" id="KW-0472">Membrane</keyword>